<dbReference type="STRING" id="1858805.M5G8V0"/>
<dbReference type="AlphaFoldDB" id="M5G8V0"/>
<evidence type="ECO:0000313" key="2">
    <source>
        <dbReference type="Proteomes" id="UP000030653"/>
    </source>
</evidence>
<dbReference type="HOGENOM" id="CLU_2399632_0_0_1"/>
<keyword evidence="2" id="KW-1185">Reference proteome</keyword>
<dbReference type="RefSeq" id="XP_040627080.1">
    <property type="nucleotide sequence ID" value="XM_040768767.1"/>
</dbReference>
<dbReference type="EMBL" id="JH795867">
    <property type="protein sequence ID" value="EJU00183.1"/>
    <property type="molecule type" value="Genomic_DNA"/>
</dbReference>
<evidence type="ECO:0000313" key="1">
    <source>
        <dbReference type="EMBL" id="EJU00183.1"/>
    </source>
</evidence>
<reference evidence="1 2" key="1">
    <citation type="journal article" date="2012" name="Science">
        <title>The Paleozoic origin of enzymatic lignin decomposition reconstructed from 31 fungal genomes.</title>
        <authorList>
            <person name="Floudas D."/>
            <person name="Binder M."/>
            <person name="Riley R."/>
            <person name="Barry K."/>
            <person name="Blanchette R.A."/>
            <person name="Henrissat B."/>
            <person name="Martinez A.T."/>
            <person name="Otillar R."/>
            <person name="Spatafora J.W."/>
            <person name="Yadav J.S."/>
            <person name="Aerts A."/>
            <person name="Benoit I."/>
            <person name="Boyd A."/>
            <person name="Carlson A."/>
            <person name="Copeland A."/>
            <person name="Coutinho P.M."/>
            <person name="de Vries R.P."/>
            <person name="Ferreira P."/>
            <person name="Findley K."/>
            <person name="Foster B."/>
            <person name="Gaskell J."/>
            <person name="Glotzer D."/>
            <person name="Gorecki P."/>
            <person name="Heitman J."/>
            <person name="Hesse C."/>
            <person name="Hori C."/>
            <person name="Igarashi K."/>
            <person name="Jurgens J.A."/>
            <person name="Kallen N."/>
            <person name="Kersten P."/>
            <person name="Kohler A."/>
            <person name="Kuees U."/>
            <person name="Kumar T.K.A."/>
            <person name="Kuo A."/>
            <person name="LaButti K."/>
            <person name="Larrondo L.F."/>
            <person name="Lindquist E."/>
            <person name="Ling A."/>
            <person name="Lombard V."/>
            <person name="Lucas S."/>
            <person name="Lundell T."/>
            <person name="Martin R."/>
            <person name="McLaughlin D.J."/>
            <person name="Morgenstern I."/>
            <person name="Morin E."/>
            <person name="Murat C."/>
            <person name="Nagy L.G."/>
            <person name="Nolan M."/>
            <person name="Ohm R.A."/>
            <person name="Patyshakuliyeva A."/>
            <person name="Rokas A."/>
            <person name="Ruiz-Duenas F.J."/>
            <person name="Sabat G."/>
            <person name="Salamov A."/>
            <person name="Samejima M."/>
            <person name="Schmutz J."/>
            <person name="Slot J.C."/>
            <person name="St John F."/>
            <person name="Stenlid J."/>
            <person name="Sun H."/>
            <person name="Sun S."/>
            <person name="Syed K."/>
            <person name="Tsang A."/>
            <person name="Wiebenga A."/>
            <person name="Young D."/>
            <person name="Pisabarro A."/>
            <person name="Eastwood D.C."/>
            <person name="Martin F."/>
            <person name="Cullen D."/>
            <person name="Grigoriev I.V."/>
            <person name="Hibbett D.S."/>
        </authorList>
    </citation>
    <scope>NUCLEOTIDE SEQUENCE [LARGE SCALE GENOMIC DNA]</scope>
    <source>
        <strain evidence="1 2">DJM-731 SS1</strain>
    </source>
</reference>
<dbReference type="OrthoDB" id="3172935at2759"/>
<dbReference type="GeneID" id="63683829"/>
<protein>
    <submittedName>
        <fullName evidence="1">Uncharacterized protein</fullName>
    </submittedName>
</protein>
<accession>M5G8V0</accession>
<name>M5G8V0_DACPD</name>
<proteinExistence type="predicted"/>
<gene>
    <name evidence="1" type="ORF">DACRYDRAFT_108933</name>
</gene>
<dbReference type="Proteomes" id="UP000030653">
    <property type="component" value="Unassembled WGS sequence"/>
</dbReference>
<sequence length="93" mass="10845">MAIPALKSPMGAWEKLQSEQYAHDPIMQKVLQAGLNKMNCYYFKIEKSNTYAIAMILTPTKYLRTWWKSIYQSAPFELDNRPLPKDADLWGNM</sequence>
<organism evidence="1 2">
    <name type="scientific">Dacryopinax primogenitus (strain DJM 731)</name>
    <name type="common">Brown rot fungus</name>
    <dbReference type="NCBI Taxonomy" id="1858805"/>
    <lineage>
        <taxon>Eukaryota</taxon>
        <taxon>Fungi</taxon>
        <taxon>Dikarya</taxon>
        <taxon>Basidiomycota</taxon>
        <taxon>Agaricomycotina</taxon>
        <taxon>Dacrymycetes</taxon>
        <taxon>Dacrymycetales</taxon>
        <taxon>Dacrymycetaceae</taxon>
        <taxon>Dacryopinax</taxon>
    </lineage>
</organism>